<dbReference type="InterPro" id="IPR036397">
    <property type="entry name" value="RNaseH_sf"/>
</dbReference>
<dbReference type="Proteomes" id="UP001497516">
    <property type="component" value="Chromosome 7"/>
</dbReference>
<protein>
    <recommendedName>
        <fullName evidence="1">RNase H type-1 domain-containing protein</fullName>
    </recommendedName>
</protein>
<dbReference type="Pfam" id="PF13456">
    <property type="entry name" value="RVT_3"/>
    <property type="match status" value="1"/>
</dbReference>
<dbReference type="GO" id="GO:0004523">
    <property type="term" value="F:RNA-DNA hybrid ribonuclease activity"/>
    <property type="evidence" value="ECO:0007669"/>
    <property type="project" value="InterPro"/>
</dbReference>
<proteinExistence type="predicted"/>
<dbReference type="InterPro" id="IPR012337">
    <property type="entry name" value="RNaseH-like_sf"/>
</dbReference>
<dbReference type="SUPFAM" id="SSF53098">
    <property type="entry name" value="Ribonuclease H-like"/>
    <property type="match status" value="1"/>
</dbReference>
<evidence type="ECO:0000259" key="1">
    <source>
        <dbReference type="Pfam" id="PF13456"/>
    </source>
</evidence>
<organism evidence="2 3">
    <name type="scientific">Linum trigynum</name>
    <dbReference type="NCBI Taxonomy" id="586398"/>
    <lineage>
        <taxon>Eukaryota</taxon>
        <taxon>Viridiplantae</taxon>
        <taxon>Streptophyta</taxon>
        <taxon>Embryophyta</taxon>
        <taxon>Tracheophyta</taxon>
        <taxon>Spermatophyta</taxon>
        <taxon>Magnoliopsida</taxon>
        <taxon>eudicotyledons</taxon>
        <taxon>Gunneridae</taxon>
        <taxon>Pentapetalae</taxon>
        <taxon>rosids</taxon>
        <taxon>fabids</taxon>
        <taxon>Malpighiales</taxon>
        <taxon>Linaceae</taxon>
        <taxon>Linum</taxon>
    </lineage>
</organism>
<gene>
    <name evidence="2" type="ORF">LTRI10_LOCUS40980</name>
</gene>
<dbReference type="GO" id="GO:0003676">
    <property type="term" value="F:nucleic acid binding"/>
    <property type="evidence" value="ECO:0007669"/>
    <property type="project" value="InterPro"/>
</dbReference>
<name>A0AAV2FTZ9_9ROSI</name>
<evidence type="ECO:0000313" key="3">
    <source>
        <dbReference type="Proteomes" id="UP001497516"/>
    </source>
</evidence>
<reference evidence="2 3" key="1">
    <citation type="submission" date="2024-04" db="EMBL/GenBank/DDBJ databases">
        <authorList>
            <person name="Fracassetti M."/>
        </authorList>
    </citation>
    <scope>NUCLEOTIDE SEQUENCE [LARGE SCALE GENOMIC DNA]</scope>
</reference>
<dbReference type="EMBL" id="OZ034820">
    <property type="protein sequence ID" value="CAL1400880.1"/>
    <property type="molecule type" value="Genomic_DNA"/>
</dbReference>
<accession>A0AAV2FTZ9</accession>
<dbReference type="PANTHER" id="PTHR48475">
    <property type="entry name" value="RIBONUCLEASE H"/>
    <property type="match status" value="1"/>
</dbReference>
<dbReference type="PANTHER" id="PTHR48475:SF1">
    <property type="entry name" value="RNASE H TYPE-1 DOMAIN-CONTAINING PROTEIN"/>
    <property type="match status" value="1"/>
</dbReference>
<dbReference type="AlphaFoldDB" id="A0AAV2FTZ9"/>
<dbReference type="InterPro" id="IPR002156">
    <property type="entry name" value="RNaseH_domain"/>
</dbReference>
<evidence type="ECO:0000313" key="2">
    <source>
        <dbReference type="EMBL" id="CAL1400880.1"/>
    </source>
</evidence>
<dbReference type="Gene3D" id="3.30.420.10">
    <property type="entry name" value="Ribonuclease H-like superfamily/Ribonuclease H"/>
    <property type="match status" value="1"/>
</dbReference>
<feature type="domain" description="RNase H type-1" evidence="1">
    <location>
        <begin position="95"/>
        <end position="160"/>
    </location>
</feature>
<sequence length="162" mass="18233">MDPIKYIFENPTFAGHLARWQVLLAEFDTVYITRKEIKGSVVADHLAEHAITNPESMIMDFPDENIMTTEEEKESLPHGSWIMKFDIASNALGQRVGAVFMSPEGEIMPITTKHCFTCANNVAEYEACAFGIRAALGMGIKRLKVYGDSALVIFQIRDEWET</sequence>
<keyword evidence="3" id="KW-1185">Reference proteome</keyword>